<dbReference type="InterPro" id="IPR036565">
    <property type="entry name" value="Mur-like_cat_sf"/>
</dbReference>
<dbReference type="GO" id="GO:0009252">
    <property type="term" value="P:peptidoglycan biosynthetic process"/>
    <property type="evidence" value="ECO:0007669"/>
    <property type="project" value="UniProtKB-UniRule"/>
</dbReference>
<dbReference type="GO" id="GO:0051301">
    <property type="term" value="P:cell division"/>
    <property type="evidence" value="ECO:0007669"/>
    <property type="project" value="UniProtKB-KW"/>
</dbReference>
<name>A0A7X1B1N8_9BACT</name>
<keyword evidence="7" id="KW-0133">Cell shape</keyword>
<comment type="pathway">
    <text evidence="2 7">Cell wall biogenesis; peptidoglycan biosynthesis.</text>
</comment>
<accession>A0A7X1B1N8</accession>
<dbReference type="InterPro" id="IPR005762">
    <property type="entry name" value="MurD"/>
</dbReference>
<keyword evidence="6 7" id="KW-0067">ATP-binding</keyword>
<comment type="caution">
    <text evidence="9">The sequence shown here is derived from an EMBL/GenBank/DDBJ whole genome shotgun (WGS) entry which is preliminary data.</text>
</comment>
<protein>
    <recommendedName>
        <fullName evidence="7">UDP-N-acetylmuramoylalanine--D-glutamate ligase</fullName>
        <ecNumber evidence="7">6.3.2.9</ecNumber>
    </recommendedName>
    <alternativeName>
        <fullName evidence="7">D-glutamic acid-adding enzyme</fullName>
    </alternativeName>
    <alternativeName>
        <fullName evidence="7">UDP-N-acetylmuramoyl-L-alanyl-D-glutamate synthetase</fullName>
    </alternativeName>
</protein>
<evidence type="ECO:0000256" key="1">
    <source>
        <dbReference type="ARBA" id="ARBA00004496"/>
    </source>
</evidence>
<dbReference type="PANTHER" id="PTHR43692">
    <property type="entry name" value="UDP-N-ACETYLMURAMOYLALANINE--D-GLUTAMATE LIGASE"/>
    <property type="match status" value="1"/>
</dbReference>
<organism evidence="9 10">
    <name type="scientific">Puniceicoccus vermicola</name>
    <dbReference type="NCBI Taxonomy" id="388746"/>
    <lineage>
        <taxon>Bacteria</taxon>
        <taxon>Pseudomonadati</taxon>
        <taxon>Verrucomicrobiota</taxon>
        <taxon>Opitutia</taxon>
        <taxon>Puniceicoccales</taxon>
        <taxon>Puniceicoccaceae</taxon>
        <taxon>Puniceicoccus</taxon>
    </lineage>
</organism>
<keyword evidence="7" id="KW-0573">Peptidoglycan synthesis</keyword>
<dbReference type="InterPro" id="IPR036615">
    <property type="entry name" value="Mur_ligase_C_dom_sf"/>
</dbReference>
<dbReference type="SUPFAM" id="SSF53244">
    <property type="entry name" value="MurD-like peptide ligases, peptide-binding domain"/>
    <property type="match status" value="1"/>
</dbReference>
<gene>
    <name evidence="7" type="primary">murD</name>
    <name evidence="9" type="ORF">H5P30_19585</name>
</gene>
<proteinExistence type="inferred from homology"/>
<comment type="similarity">
    <text evidence="7">Belongs to the MurCDEF family.</text>
</comment>
<keyword evidence="10" id="KW-1185">Reference proteome</keyword>
<sequence length="412" mass="44264">MKGQRIPVLGAGMSGRAVATLLERRGLEPQLFDERAPEASRTFSPKRGECPFCVISPGFAQNHPWRAVAAQAGIPLLGELELGASAWEGSLLCVTGTNGKTTLTSLLEQALNAAGETAAVCGNIGKPLSALAAEESTVEWAVCEMSSFQLFDWADPVAEAAIWTNFDEDHLDWHPSLEDYFRAKWKLVESGMPVYAGPDVEIAARSFGLSIPGNLFSVAEVAADRPASGIFSRAPFSRLYDLAHAWWIASGRDSRSLREVALKFKGLPHRLEPIGQHEGRSFFNDSKATNFHAALAACDSIETPICWIGGGAPKGGDLGAFAAEIAKKIDSADLFGRTGPELAVFLEKTGIPVRVHSCLEEAASSAFSHSSSTANLLFSPGFASFDQFSGYSERGEAFRKWVLGLLNRVESI</sequence>
<dbReference type="Pfam" id="PF08245">
    <property type="entry name" value="Mur_ligase_M"/>
    <property type="match status" value="1"/>
</dbReference>
<dbReference type="PANTHER" id="PTHR43692:SF1">
    <property type="entry name" value="UDP-N-ACETYLMURAMOYLALANINE--D-GLUTAMATE LIGASE"/>
    <property type="match status" value="1"/>
</dbReference>
<comment type="catalytic activity">
    <reaction evidence="7">
        <text>UDP-N-acetyl-alpha-D-muramoyl-L-alanine + D-glutamate + ATP = UDP-N-acetyl-alpha-D-muramoyl-L-alanyl-D-glutamate + ADP + phosphate + H(+)</text>
        <dbReference type="Rhea" id="RHEA:16429"/>
        <dbReference type="ChEBI" id="CHEBI:15378"/>
        <dbReference type="ChEBI" id="CHEBI:29986"/>
        <dbReference type="ChEBI" id="CHEBI:30616"/>
        <dbReference type="ChEBI" id="CHEBI:43474"/>
        <dbReference type="ChEBI" id="CHEBI:83898"/>
        <dbReference type="ChEBI" id="CHEBI:83900"/>
        <dbReference type="ChEBI" id="CHEBI:456216"/>
        <dbReference type="EC" id="6.3.2.9"/>
    </reaction>
</comment>
<dbReference type="EMBL" id="JACHVA010000138">
    <property type="protein sequence ID" value="MBC2603989.1"/>
    <property type="molecule type" value="Genomic_DNA"/>
</dbReference>
<evidence type="ECO:0000256" key="7">
    <source>
        <dbReference type="HAMAP-Rule" id="MF_00639"/>
    </source>
</evidence>
<dbReference type="RefSeq" id="WP_185694608.1">
    <property type="nucleotide sequence ID" value="NZ_JACHVA010000138.1"/>
</dbReference>
<evidence type="ECO:0000313" key="9">
    <source>
        <dbReference type="EMBL" id="MBC2603989.1"/>
    </source>
</evidence>
<dbReference type="GO" id="GO:0005737">
    <property type="term" value="C:cytoplasm"/>
    <property type="evidence" value="ECO:0007669"/>
    <property type="project" value="UniProtKB-SubCell"/>
</dbReference>
<keyword evidence="4 7" id="KW-0436">Ligase</keyword>
<dbReference type="AlphaFoldDB" id="A0A7X1B1N8"/>
<dbReference type="EC" id="6.3.2.9" evidence="7"/>
<evidence type="ECO:0000256" key="2">
    <source>
        <dbReference type="ARBA" id="ARBA00004752"/>
    </source>
</evidence>
<dbReference type="GO" id="GO:0008764">
    <property type="term" value="F:UDP-N-acetylmuramoylalanine-D-glutamate ligase activity"/>
    <property type="evidence" value="ECO:0007669"/>
    <property type="project" value="UniProtKB-UniRule"/>
</dbReference>
<keyword evidence="5 7" id="KW-0547">Nucleotide-binding</keyword>
<dbReference type="SUPFAM" id="SSF53623">
    <property type="entry name" value="MurD-like peptide ligases, catalytic domain"/>
    <property type="match status" value="1"/>
</dbReference>
<evidence type="ECO:0000259" key="8">
    <source>
        <dbReference type="Pfam" id="PF08245"/>
    </source>
</evidence>
<keyword evidence="3 7" id="KW-0963">Cytoplasm</keyword>
<evidence type="ECO:0000256" key="3">
    <source>
        <dbReference type="ARBA" id="ARBA00022490"/>
    </source>
</evidence>
<feature type="domain" description="Mur ligase central" evidence="8">
    <location>
        <begin position="94"/>
        <end position="190"/>
    </location>
</feature>
<reference evidence="9 10" key="1">
    <citation type="submission" date="2020-07" db="EMBL/GenBank/DDBJ databases">
        <authorList>
            <person name="Feng X."/>
        </authorList>
    </citation>
    <scope>NUCLEOTIDE SEQUENCE [LARGE SCALE GENOMIC DNA]</scope>
    <source>
        <strain evidence="9 10">JCM14086</strain>
    </source>
</reference>
<dbReference type="GO" id="GO:0005524">
    <property type="term" value="F:ATP binding"/>
    <property type="evidence" value="ECO:0007669"/>
    <property type="project" value="UniProtKB-UniRule"/>
</dbReference>
<evidence type="ECO:0000256" key="4">
    <source>
        <dbReference type="ARBA" id="ARBA00022598"/>
    </source>
</evidence>
<dbReference type="InterPro" id="IPR013221">
    <property type="entry name" value="Mur_ligase_cen"/>
</dbReference>
<dbReference type="UniPathway" id="UPA00219"/>
<dbReference type="Gene3D" id="3.90.190.20">
    <property type="entry name" value="Mur ligase, C-terminal domain"/>
    <property type="match status" value="1"/>
</dbReference>
<comment type="function">
    <text evidence="7">Cell wall formation. Catalyzes the addition of glutamate to the nucleotide precursor UDP-N-acetylmuramoyl-L-alanine (UMA).</text>
</comment>
<feature type="binding site" evidence="7">
    <location>
        <begin position="96"/>
        <end position="102"/>
    </location>
    <ligand>
        <name>ATP</name>
        <dbReference type="ChEBI" id="CHEBI:30616"/>
    </ligand>
</feature>
<dbReference type="Proteomes" id="UP000525652">
    <property type="component" value="Unassembled WGS sequence"/>
</dbReference>
<dbReference type="HAMAP" id="MF_00639">
    <property type="entry name" value="MurD"/>
    <property type="match status" value="1"/>
</dbReference>
<keyword evidence="7" id="KW-0131">Cell cycle</keyword>
<dbReference type="GO" id="GO:0071555">
    <property type="term" value="P:cell wall organization"/>
    <property type="evidence" value="ECO:0007669"/>
    <property type="project" value="UniProtKB-KW"/>
</dbReference>
<evidence type="ECO:0000256" key="5">
    <source>
        <dbReference type="ARBA" id="ARBA00022741"/>
    </source>
</evidence>
<evidence type="ECO:0000313" key="10">
    <source>
        <dbReference type="Proteomes" id="UP000525652"/>
    </source>
</evidence>
<evidence type="ECO:0000256" key="6">
    <source>
        <dbReference type="ARBA" id="ARBA00022840"/>
    </source>
</evidence>
<dbReference type="Gene3D" id="3.40.1190.10">
    <property type="entry name" value="Mur-like, catalytic domain"/>
    <property type="match status" value="1"/>
</dbReference>
<keyword evidence="7" id="KW-0961">Cell wall biogenesis/degradation</keyword>
<dbReference type="GO" id="GO:0008360">
    <property type="term" value="P:regulation of cell shape"/>
    <property type="evidence" value="ECO:0007669"/>
    <property type="project" value="UniProtKB-KW"/>
</dbReference>
<dbReference type="SUPFAM" id="SSF51984">
    <property type="entry name" value="MurCD N-terminal domain"/>
    <property type="match status" value="1"/>
</dbReference>
<comment type="subcellular location">
    <subcellularLocation>
        <location evidence="1 7">Cytoplasm</location>
    </subcellularLocation>
</comment>
<keyword evidence="7" id="KW-0132">Cell division</keyword>
<dbReference type="Gene3D" id="3.40.50.720">
    <property type="entry name" value="NAD(P)-binding Rossmann-like Domain"/>
    <property type="match status" value="1"/>
</dbReference>